<reference evidence="1" key="2">
    <citation type="journal article" date="2015" name="Fish Shellfish Immunol.">
        <title>Early steps in the European eel (Anguilla anguilla)-Vibrio vulnificus interaction in the gills: Role of the RtxA13 toxin.</title>
        <authorList>
            <person name="Callol A."/>
            <person name="Pajuelo D."/>
            <person name="Ebbesson L."/>
            <person name="Teles M."/>
            <person name="MacKenzie S."/>
            <person name="Amaro C."/>
        </authorList>
    </citation>
    <scope>NUCLEOTIDE SEQUENCE</scope>
</reference>
<evidence type="ECO:0000313" key="1">
    <source>
        <dbReference type="EMBL" id="JAH52713.1"/>
    </source>
</evidence>
<sequence length="30" mass="3591">MFFTVFVFIFGSKSGAFLKCLFFGKKIFWF</sequence>
<reference evidence="1" key="1">
    <citation type="submission" date="2014-11" db="EMBL/GenBank/DDBJ databases">
        <authorList>
            <person name="Amaro Gonzalez C."/>
        </authorList>
    </citation>
    <scope>NUCLEOTIDE SEQUENCE</scope>
</reference>
<dbReference type="EMBL" id="GBXM01055864">
    <property type="protein sequence ID" value="JAH52713.1"/>
    <property type="molecule type" value="Transcribed_RNA"/>
</dbReference>
<dbReference type="AlphaFoldDB" id="A0A0E9TJ06"/>
<proteinExistence type="predicted"/>
<name>A0A0E9TJ06_ANGAN</name>
<organism evidence="1">
    <name type="scientific">Anguilla anguilla</name>
    <name type="common">European freshwater eel</name>
    <name type="synonym">Muraena anguilla</name>
    <dbReference type="NCBI Taxonomy" id="7936"/>
    <lineage>
        <taxon>Eukaryota</taxon>
        <taxon>Metazoa</taxon>
        <taxon>Chordata</taxon>
        <taxon>Craniata</taxon>
        <taxon>Vertebrata</taxon>
        <taxon>Euteleostomi</taxon>
        <taxon>Actinopterygii</taxon>
        <taxon>Neopterygii</taxon>
        <taxon>Teleostei</taxon>
        <taxon>Anguilliformes</taxon>
        <taxon>Anguillidae</taxon>
        <taxon>Anguilla</taxon>
    </lineage>
</organism>
<protein>
    <submittedName>
        <fullName evidence="1">Uncharacterized protein</fullName>
    </submittedName>
</protein>
<accession>A0A0E9TJ06</accession>